<dbReference type="SUPFAM" id="SSF53448">
    <property type="entry name" value="Nucleotide-diphospho-sugar transferases"/>
    <property type="match status" value="1"/>
</dbReference>
<dbReference type="PANTHER" id="PTHR40392">
    <property type="entry name" value="2-PHOSPHO-L-LACTATE GUANYLYLTRANSFERASE"/>
    <property type="match status" value="1"/>
</dbReference>
<comment type="similarity">
    <text evidence="5">Belongs to the CofC family.</text>
</comment>
<comment type="pathway">
    <text evidence="5">Cofactor biosynthesis; coenzyme F420 biosynthesis.</text>
</comment>
<comment type="subunit">
    <text evidence="5">Homodimer.</text>
</comment>
<sequence>MIKTSPGGGCIRVYIPFKARGAKSRLSTILKDDERQLFATLMLEDVIRSLKSSAVDEIILLSTSEEGIGAIESSHGIECLIDDRDLNSAINSILKNETDPVMVVMSDLPLIGSSEIDEMLDFREDLVIAPGIGGGTNILVVRSPEHFRVDYYGNSLQDHINIARKHGLSFRIYYSFLAAVDIDEEADLVELLIHGDGTAAASYLRTLGVSLSVNQGRVTVKREV</sequence>
<accession>A0A1F2PAT1</accession>
<name>A0A1F2PAT1_9EURY</name>
<dbReference type="UniPathway" id="UPA00071"/>
<comment type="function">
    <text evidence="5">Guanylyltransferase that catalyzes the activation of (2S)-2-phospholactate (2-PL) as (2S)-lactyl-2-diphospho-5'-guanosine, via the condensation of 2-PL with GTP. It is involved in the biosynthesis of coenzyme F420, a hydride carrier cofactor.</text>
</comment>
<comment type="caution">
    <text evidence="6">The sequence shown here is derived from an EMBL/GenBank/DDBJ whole genome shotgun (WGS) entry which is preliminary data.</text>
</comment>
<dbReference type="EC" id="2.7.7.68" evidence="5"/>
<proteinExistence type="inferred from homology"/>
<keyword evidence="4 5" id="KW-0342">GTP-binding</keyword>
<dbReference type="InterPro" id="IPR029044">
    <property type="entry name" value="Nucleotide-diphossugar_trans"/>
</dbReference>
<dbReference type="STRING" id="1838285.SCAL_000186"/>
<evidence type="ECO:0000256" key="3">
    <source>
        <dbReference type="ARBA" id="ARBA00022741"/>
    </source>
</evidence>
<dbReference type="GO" id="GO:0052645">
    <property type="term" value="P:F420-0 metabolic process"/>
    <property type="evidence" value="ECO:0007669"/>
    <property type="project" value="UniProtKB-UniRule"/>
</dbReference>
<dbReference type="Gene3D" id="3.90.550.10">
    <property type="entry name" value="Spore Coat Polysaccharide Biosynthesis Protein SpsA, Chain A"/>
    <property type="match status" value="1"/>
</dbReference>
<dbReference type="PANTHER" id="PTHR40392:SF1">
    <property type="entry name" value="2-PHOSPHO-L-LACTATE GUANYLYLTRANSFERASE"/>
    <property type="match status" value="1"/>
</dbReference>
<evidence type="ECO:0000313" key="6">
    <source>
        <dbReference type="EMBL" id="OFV68510.1"/>
    </source>
</evidence>
<dbReference type="GO" id="GO:0043814">
    <property type="term" value="F:phospholactate guanylyltransferase activity"/>
    <property type="evidence" value="ECO:0007669"/>
    <property type="project" value="UniProtKB-EC"/>
</dbReference>
<gene>
    <name evidence="5" type="primary">cofC</name>
    <name evidence="6" type="ORF">SCAL_000186</name>
</gene>
<evidence type="ECO:0000313" key="7">
    <source>
        <dbReference type="Proteomes" id="UP000186940"/>
    </source>
</evidence>
<dbReference type="AlphaFoldDB" id="A0A1F2PAT1"/>
<dbReference type="GO" id="GO:0005525">
    <property type="term" value="F:GTP binding"/>
    <property type="evidence" value="ECO:0007669"/>
    <property type="project" value="UniProtKB-KW"/>
</dbReference>
<comment type="catalytic activity">
    <reaction evidence="5">
        <text>(2S)-2-phospholactate + GTP + H(+) = (2S)-lactyl-2-diphospho-5'-guanosine + diphosphate</text>
        <dbReference type="Rhea" id="RHEA:63424"/>
        <dbReference type="ChEBI" id="CHEBI:15378"/>
        <dbReference type="ChEBI" id="CHEBI:33019"/>
        <dbReference type="ChEBI" id="CHEBI:37565"/>
        <dbReference type="ChEBI" id="CHEBI:59435"/>
        <dbReference type="ChEBI" id="CHEBI:59906"/>
        <dbReference type="EC" id="2.7.7.68"/>
    </reaction>
</comment>
<dbReference type="Gene3D" id="6.10.140.50">
    <property type="match status" value="1"/>
</dbReference>
<keyword evidence="3 5" id="KW-0547">Nucleotide-binding</keyword>
<dbReference type="HAMAP" id="MF_02114">
    <property type="entry name" value="CofC"/>
    <property type="match status" value="1"/>
</dbReference>
<dbReference type="NCBIfam" id="TIGR03552">
    <property type="entry name" value="F420_cofC"/>
    <property type="match status" value="1"/>
</dbReference>
<evidence type="ECO:0000256" key="1">
    <source>
        <dbReference type="ARBA" id="ARBA00022679"/>
    </source>
</evidence>
<dbReference type="InterPro" id="IPR002835">
    <property type="entry name" value="CofC"/>
</dbReference>
<organism evidence="6 7">
    <name type="scientific">Candidatus Syntropharchaeum caldarium</name>
    <dbReference type="NCBI Taxonomy" id="1838285"/>
    <lineage>
        <taxon>Archaea</taxon>
        <taxon>Methanobacteriati</taxon>
        <taxon>Methanobacteriota</taxon>
        <taxon>Stenosarchaea group</taxon>
        <taxon>Methanomicrobia</taxon>
        <taxon>Methanosarcinales</taxon>
        <taxon>ANME-2 cluster</taxon>
        <taxon>Candidatus Syntropharchaeum</taxon>
    </lineage>
</organism>
<dbReference type="Proteomes" id="UP000186940">
    <property type="component" value="Unassembled WGS sequence"/>
</dbReference>
<evidence type="ECO:0000256" key="2">
    <source>
        <dbReference type="ARBA" id="ARBA00022695"/>
    </source>
</evidence>
<keyword evidence="7" id="KW-1185">Reference proteome</keyword>
<dbReference type="EMBL" id="LYOS01000001">
    <property type="protein sequence ID" value="OFV68510.1"/>
    <property type="molecule type" value="Genomic_DNA"/>
</dbReference>
<dbReference type="Pfam" id="PF01983">
    <property type="entry name" value="CofC"/>
    <property type="match status" value="1"/>
</dbReference>
<evidence type="ECO:0000256" key="4">
    <source>
        <dbReference type="ARBA" id="ARBA00023134"/>
    </source>
</evidence>
<keyword evidence="2 5" id="KW-0548">Nucleotidyltransferase</keyword>
<reference evidence="6" key="1">
    <citation type="submission" date="2016-05" db="EMBL/GenBank/DDBJ databases">
        <title>Microbial consortia oxidize butane by reversing methanogenesis.</title>
        <authorList>
            <person name="Laso-Perez R."/>
            <person name="Richter M."/>
            <person name="Wegener G."/>
            <person name="Musat F."/>
        </authorList>
    </citation>
    <scope>NUCLEOTIDE SEQUENCE [LARGE SCALE GENOMIC DNA]</scope>
    <source>
        <strain evidence="6">BOX2</strain>
    </source>
</reference>
<evidence type="ECO:0000256" key="5">
    <source>
        <dbReference type="HAMAP-Rule" id="MF_02114"/>
    </source>
</evidence>
<protein>
    <recommendedName>
        <fullName evidence="5">2-phospho-L-lactate guanylyltransferase</fullName>
        <shortName evidence="5">LP guanylyltransferase</shortName>
        <ecNumber evidence="5">2.7.7.68</ecNumber>
    </recommendedName>
</protein>
<keyword evidence="1 5" id="KW-0808">Transferase</keyword>